<dbReference type="EMBL" id="JBEDUW010000004">
    <property type="protein sequence ID" value="KAK9933225.1"/>
    <property type="molecule type" value="Genomic_DNA"/>
</dbReference>
<gene>
    <name evidence="1" type="ORF">M0R45_020428</name>
</gene>
<dbReference type="Proteomes" id="UP001457282">
    <property type="component" value="Unassembled WGS sequence"/>
</dbReference>
<accession>A0AAW1XBU4</accession>
<comment type="caution">
    <text evidence="1">The sequence shown here is derived from an EMBL/GenBank/DDBJ whole genome shotgun (WGS) entry which is preliminary data.</text>
</comment>
<organism evidence="1 2">
    <name type="scientific">Rubus argutus</name>
    <name type="common">Southern blackberry</name>
    <dbReference type="NCBI Taxonomy" id="59490"/>
    <lineage>
        <taxon>Eukaryota</taxon>
        <taxon>Viridiplantae</taxon>
        <taxon>Streptophyta</taxon>
        <taxon>Embryophyta</taxon>
        <taxon>Tracheophyta</taxon>
        <taxon>Spermatophyta</taxon>
        <taxon>Magnoliopsida</taxon>
        <taxon>eudicotyledons</taxon>
        <taxon>Gunneridae</taxon>
        <taxon>Pentapetalae</taxon>
        <taxon>rosids</taxon>
        <taxon>fabids</taxon>
        <taxon>Rosales</taxon>
        <taxon>Rosaceae</taxon>
        <taxon>Rosoideae</taxon>
        <taxon>Rosoideae incertae sedis</taxon>
        <taxon>Rubus</taxon>
    </lineage>
</organism>
<protein>
    <submittedName>
        <fullName evidence="1">Uncharacterized protein</fullName>
    </submittedName>
</protein>
<evidence type="ECO:0000313" key="2">
    <source>
        <dbReference type="Proteomes" id="UP001457282"/>
    </source>
</evidence>
<dbReference type="AlphaFoldDB" id="A0AAW1XBU4"/>
<name>A0AAW1XBU4_RUBAR</name>
<proteinExistence type="predicted"/>
<reference evidence="1 2" key="1">
    <citation type="journal article" date="2023" name="G3 (Bethesda)">
        <title>A chromosome-length genome assembly and annotation of blackberry (Rubus argutus, cv. 'Hillquist').</title>
        <authorList>
            <person name="Bruna T."/>
            <person name="Aryal R."/>
            <person name="Dudchenko O."/>
            <person name="Sargent D.J."/>
            <person name="Mead D."/>
            <person name="Buti M."/>
            <person name="Cavallini A."/>
            <person name="Hytonen T."/>
            <person name="Andres J."/>
            <person name="Pham M."/>
            <person name="Weisz D."/>
            <person name="Mascagni F."/>
            <person name="Usai G."/>
            <person name="Natali L."/>
            <person name="Bassil N."/>
            <person name="Fernandez G.E."/>
            <person name="Lomsadze A."/>
            <person name="Armour M."/>
            <person name="Olukolu B."/>
            <person name="Poorten T."/>
            <person name="Britton C."/>
            <person name="Davik J."/>
            <person name="Ashrafi H."/>
            <person name="Aiden E.L."/>
            <person name="Borodovsky M."/>
            <person name="Worthington M."/>
        </authorList>
    </citation>
    <scope>NUCLEOTIDE SEQUENCE [LARGE SCALE GENOMIC DNA]</scope>
    <source>
        <strain evidence="1">PI 553951</strain>
    </source>
</reference>
<keyword evidence="2" id="KW-1185">Reference proteome</keyword>
<sequence length="127" mass="14340">MRNCLYSAFGSLIPSKEDGIKSSRSRFSHPGPWFKAIALTTSQLAPFRWSSNSGNDRCRGRTRLGSGVQVLGQGIGIRAVKMVANNNFFNEWTHLERSEALVDVDMWHHIGFLRRSGSRENREESTL</sequence>
<evidence type="ECO:0000313" key="1">
    <source>
        <dbReference type="EMBL" id="KAK9933225.1"/>
    </source>
</evidence>